<dbReference type="InterPro" id="IPR004320">
    <property type="entry name" value="BPS1_pln"/>
</dbReference>
<organism evidence="1 2">
    <name type="scientific">Perilla frutescens var. hirtella</name>
    <name type="common">Perilla citriodora</name>
    <name type="synonym">Perilla setoyensis</name>
    <dbReference type="NCBI Taxonomy" id="608512"/>
    <lineage>
        <taxon>Eukaryota</taxon>
        <taxon>Viridiplantae</taxon>
        <taxon>Streptophyta</taxon>
        <taxon>Embryophyta</taxon>
        <taxon>Tracheophyta</taxon>
        <taxon>Spermatophyta</taxon>
        <taxon>Magnoliopsida</taxon>
        <taxon>eudicotyledons</taxon>
        <taxon>Gunneridae</taxon>
        <taxon>Pentapetalae</taxon>
        <taxon>asterids</taxon>
        <taxon>lamiids</taxon>
        <taxon>Lamiales</taxon>
        <taxon>Lamiaceae</taxon>
        <taxon>Nepetoideae</taxon>
        <taxon>Elsholtzieae</taxon>
        <taxon>Perilla</taxon>
    </lineage>
</organism>
<evidence type="ECO:0000313" key="2">
    <source>
        <dbReference type="Proteomes" id="UP001190926"/>
    </source>
</evidence>
<name>A0AAD4PE31_PERFH</name>
<proteinExistence type="predicted"/>
<accession>A0AAD4PE31</accession>
<sequence>MVILAEKLVHFLKSPFRLDDSPADASSASLHDFRTKTSGFLSQAGGNGSEMKSFAWFNNCFEMMHVANNAFGKLVVEIDYPMSQWGAAATHDYLSYTLSLMDMLNSINSSVSHLNMLKISVLHGLSLVENSPNSAAKHLNKIWSNNLCRGFKVERPPPGIHIRPGSDHKEHVILEALMVLKKIGFFALGLVVSGLCSDAKPFVEMRSDDPLKKVMESRFCRDVTKIQSFVEEVNCAAERLSAAISSAECDEAVGELKGRLEVMENAIQGIEKQANSLFYEVLATRNKLLDNIQFAGYMKM</sequence>
<dbReference type="PANTHER" id="PTHR31509">
    <property type="entry name" value="BPS1-LIKE PROTEIN"/>
    <property type="match status" value="1"/>
</dbReference>
<dbReference type="Proteomes" id="UP001190926">
    <property type="component" value="Unassembled WGS sequence"/>
</dbReference>
<dbReference type="EMBL" id="SDAM02000019">
    <property type="protein sequence ID" value="KAH6836934.1"/>
    <property type="molecule type" value="Genomic_DNA"/>
</dbReference>
<dbReference type="GO" id="GO:0048364">
    <property type="term" value="P:root development"/>
    <property type="evidence" value="ECO:0007669"/>
    <property type="project" value="InterPro"/>
</dbReference>
<dbReference type="Pfam" id="PF03087">
    <property type="entry name" value="BPS1"/>
    <property type="match status" value="1"/>
</dbReference>
<comment type="caution">
    <text evidence="1">The sequence shown here is derived from an EMBL/GenBank/DDBJ whole genome shotgun (WGS) entry which is preliminary data.</text>
</comment>
<evidence type="ECO:0000313" key="1">
    <source>
        <dbReference type="EMBL" id="KAH6836934.1"/>
    </source>
</evidence>
<protein>
    <submittedName>
        <fullName evidence="1">Uncharacterized protein</fullName>
    </submittedName>
</protein>
<gene>
    <name evidence="1" type="ORF">C2S53_011082</name>
</gene>
<dbReference type="GO" id="GO:0048367">
    <property type="term" value="P:shoot system development"/>
    <property type="evidence" value="ECO:0007669"/>
    <property type="project" value="InterPro"/>
</dbReference>
<keyword evidence="2" id="KW-1185">Reference proteome</keyword>
<dbReference type="AlphaFoldDB" id="A0AAD4PE31"/>
<reference evidence="1 2" key="1">
    <citation type="journal article" date="2021" name="Nat. Commun.">
        <title>Incipient diploidization of the medicinal plant Perilla within 10,000 years.</title>
        <authorList>
            <person name="Zhang Y."/>
            <person name="Shen Q."/>
            <person name="Leng L."/>
            <person name="Zhang D."/>
            <person name="Chen S."/>
            <person name="Shi Y."/>
            <person name="Ning Z."/>
            <person name="Chen S."/>
        </authorList>
    </citation>
    <scope>NUCLEOTIDE SEQUENCE [LARGE SCALE GENOMIC DNA]</scope>
    <source>
        <strain evidence="2">cv. PC099</strain>
    </source>
</reference>